<evidence type="ECO:0000313" key="2">
    <source>
        <dbReference type="EMBL" id="MCT2592231.1"/>
    </source>
</evidence>
<dbReference type="RefSeq" id="WP_260219552.1">
    <property type="nucleotide sequence ID" value="NZ_JAJAGO010000009.1"/>
</dbReference>
<keyword evidence="3" id="KW-1185">Reference proteome</keyword>
<accession>A0ABT2JWK8</accession>
<proteinExistence type="predicted"/>
<evidence type="ECO:0000313" key="3">
    <source>
        <dbReference type="Proteomes" id="UP001156389"/>
    </source>
</evidence>
<name>A0ABT2JWK8_9ACTN</name>
<feature type="region of interest" description="Disordered" evidence="1">
    <location>
        <begin position="17"/>
        <end position="37"/>
    </location>
</feature>
<dbReference type="EMBL" id="JAJAGO010000009">
    <property type="protein sequence ID" value="MCT2592231.1"/>
    <property type="molecule type" value="Genomic_DNA"/>
</dbReference>
<sequence>MDLTEEVETMLDAYAQAATKHSSEHPTGSLPMPGRKSVSAALNTASSIATVVRSAHRELDRLRMDDTIFPDGRRRMMTELLADAEDKTKEKADQAASQAQVARALFVVDAFPQLTRTRELVARQDARMILDASPDPVTALARLALRQDDIGALVVTAWGADYLTSRGCDERQIREAQRAVIGMALNGARDQGADEERSAAARGVMAADSAEGLAGAAGQVAHTLLNSFARRYGITREGPPKPRDPRRPAAPTVLGEEVEAYQF</sequence>
<gene>
    <name evidence="2" type="ORF">LHJ74_20385</name>
</gene>
<evidence type="ECO:0000256" key="1">
    <source>
        <dbReference type="SAM" id="MobiDB-lite"/>
    </source>
</evidence>
<organism evidence="2 3">
    <name type="scientific">Streptomyces gossypii</name>
    <dbReference type="NCBI Taxonomy" id="2883101"/>
    <lineage>
        <taxon>Bacteria</taxon>
        <taxon>Bacillati</taxon>
        <taxon>Actinomycetota</taxon>
        <taxon>Actinomycetes</taxon>
        <taxon>Kitasatosporales</taxon>
        <taxon>Streptomycetaceae</taxon>
        <taxon>Streptomyces</taxon>
    </lineage>
</organism>
<feature type="region of interest" description="Disordered" evidence="1">
    <location>
        <begin position="234"/>
        <end position="255"/>
    </location>
</feature>
<feature type="compositionally biased region" description="Basic and acidic residues" evidence="1">
    <location>
        <begin position="238"/>
        <end position="247"/>
    </location>
</feature>
<comment type="caution">
    <text evidence="2">The sequence shown here is derived from an EMBL/GenBank/DDBJ whole genome shotgun (WGS) entry which is preliminary data.</text>
</comment>
<reference evidence="2 3" key="1">
    <citation type="submission" date="2021-10" db="EMBL/GenBank/DDBJ databases">
        <title>Streptomyces gossypii sp. nov., isolated from soil collected from cotton field.</title>
        <authorList>
            <person name="Ge X."/>
            <person name="Chen X."/>
            <person name="Liu W."/>
        </authorList>
    </citation>
    <scope>NUCLEOTIDE SEQUENCE [LARGE SCALE GENOMIC DNA]</scope>
    <source>
        <strain evidence="2 3">N2-109</strain>
    </source>
</reference>
<evidence type="ECO:0008006" key="4">
    <source>
        <dbReference type="Google" id="ProtNLM"/>
    </source>
</evidence>
<dbReference type="Proteomes" id="UP001156389">
    <property type="component" value="Unassembled WGS sequence"/>
</dbReference>
<protein>
    <recommendedName>
        <fullName evidence="4">DUF222 domain-containing protein</fullName>
    </recommendedName>
</protein>